<accession>A0A3N4JGV8</accession>
<gene>
    <name evidence="1" type="ORF">L873DRAFT_1811859</name>
</gene>
<sequence>MMDSRHRTPLHIAIEWGYTATIQLLDSRSPYGVRRSGFGDRQPCKYNLRGATLSKPR</sequence>
<dbReference type="AlphaFoldDB" id="A0A3N4JGV8"/>
<evidence type="ECO:0008006" key="3">
    <source>
        <dbReference type="Google" id="ProtNLM"/>
    </source>
</evidence>
<evidence type="ECO:0000313" key="2">
    <source>
        <dbReference type="Proteomes" id="UP000276215"/>
    </source>
</evidence>
<dbReference type="Proteomes" id="UP000276215">
    <property type="component" value="Unassembled WGS sequence"/>
</dbReference>
<proteinExistence type="predicted"/>
<reference evidence="1 2" key="1">
    <citation type="journal article" date="2018" name="Nat. Ecol. Evol.">
        <title>Pezizomycetes genomes reveal the molecular basis of ectomycorrhizal truffle lifestyle.</title>
        <authorList>
            <person name="Murat C."/>
            <person name="Payen T."/>
            <person name="Noel B."/>
            <person name="Kuo A."/>
            <person name="Morin E."/>
            <person name="Chen J."/>
            <person name="Kohler A."/>
            <person name="Krizsan K."/>
            <person name="Balestrini R."/>
            <person name="Da Silva C."/>
            <person name="Montanini B."/>
            <person name="Hainaut M."/>
            <person name="Levati E."/>
            <person name="Barry K.W."/>
            <person name="Belfiori B."/>
            <person name="Cichocki N."/>
            <person name="Clum A."/>
            <person name="Dockter R.B."/>
            <person name="Fauchery L."/>
            <person name="Guy J."/>
            <person name="Iotti M."/>
            <person name="Le Tacon F."/>
            <person name="Lindquist E.A."/>
            <person name="Lipzen A."/>
            <person name="Malagnac F."/>
            <person name="Mello A."/>
            <person name="Molinier V."/>
            <person name="Miyauchi S."/>
            <person name="Poulain J."/>
            <person name="Riccioni C."/>
            <person name="Rubini A."/>
            <person name="Sitrit Y."/>
            <person name="Splivallo R."/>
            <person name="Traeger S."/>
            <person name="Wang M."/>
            <person name="Zifcakova L."/>
            <person name="Wipf D."/>
            <person name="Zambonelli A."/>
            <person name="Paolocci F."/>
            <person name="Nowrousian M."/>
            <person name="Ottonello S."/>
            <person name="Baldrian P."/>
            <person name="Spatafora J.W."/>
            <person name="Henrissat B."/>
            <person name="Nagy L.G."/>
            <person name="Aury J.M."/>
            <person name="Wincker P."/>
            <person name="Grigoriev I.V."/>
            <person name="Bonfante P."/>
            <person name="Martin F.M."/>
        </authorList>
    </citation>
    <scope>NUCLEOTIDE SEQUENCE [LARGE SCALE GENOMIC DNA]</scope>
    <source>
        <strain evidence="1 2">120613-1</strain>
    </source>
</reference>
<name>A0A3N4JGV8_9PEZI</name>
<organism evidence="1 2">
    <name type="scientific">Choiromyces venosus 120613-1</name>
    <dbReference type="NCBI Taxonomy" id="1336337"/>
    <lineage>
        <taxon>Eukaryota</taxon>
        <taxon>Fungi</taxon>
        <taxon>Dikarya</taxon>
        <taxon>Ascomycota</taxon>
        <taxon>Pezizomycotina</taxon>
        <taxon>Pezizomycetes</taxon>
        <taxon>Pezizales</taxon>
        <taxon>Tuberaceae</taxon>
        <taxon>Choiromyces</taxon>
    </lineage>
</organism>
<evidence type="ECO:0000313" key="1">
    <source>
        <dbReference type="EMBL" id="RPA96218.1"/>
    </source>
</evidence>
<keyword evidence="2" id="KW-1185">Reference proteome</keyword>
<dbReference type="EMBL" id="ML120417">
    <property type="protein sequence ID" value="RPA96218.1"/>
    <property type="molecule type" value="Genomic_DNA"/>
</dbReference>
<protein>
    <recommendedName>
        <fullName evidence="3">Ankyrin</fullName>
    </recommendedName>
</protein>